<keyword evidence="1" id="KW-0472">Membrane</keyword>
<feature type="transmembrane region" description="Helical" evidence="1">
    <location>
        <begin position="109"/>
        <end position="126"/>
    </location>
</feature>
<organism evidence="2 3">
    <name type="scientific">Thermosipho affectus</name>
    <dbReference type="NCBI Taxonomy" id="660294"/>
    <lineage>
        <taxon>Bacteria</taxon>
        <taxon>Thermotogati</taxon>
        <taxon>Thermotogota</taxon>
        <taxon>Thermotogae</taxon>
        <taxon>Thermotogales</taxon>
        <taxon>Fervidobacteriaceae</taxon>
        <taxon>Thermosipho</taxon>
    </lineage>
</organism>
<protein>
    <submittedName>
        <fullName evidence="2">Uncharacterized protein</fullName>
    </submittedName>
</protein>
<feature type="transmembrane region" description="Helical" evidence="1">
    <location>
        <begin position="84"/>
        <end position="103"/>
    </location>
</feature>
<gene>
    <name evidence="2" type="ORF">XJ44_07350</name>
</gene>
<feature type="transmembrane region" description="Helical" evidence="1">
    <location>
        <begin position="12"/>
        <end position="34"/>
    </location>
</feature>
<name>A0ABX3IJ40_9BACT</name>
<keyword evidence="1" id="KW-1133">Transmembrane helix</keyword>
<feature type="transmembrane region" description="Helical" evidence="1">
    <location>
        <begin position="54"/>
        <end position="77"/>
    </location>
</feature>
<dbReference type="RefSeq" id="WP_077198573.1">
    <property type="nucleotide sequence ID" value="NZ_LBFC01000022.1"/>
</dbReference>
<dbReference type="Proteomes" id="UP000242616">
    <property type="component" value="Unassembled WGS sequence"/>
</dbReference>
<reference evidence="2 3" key="1">
    <citation type="submission" date="2015-06" db="EMBL/GenBank/DDBJ databases">
        <title>Genome sequencing of Thermotogales isolates from hydrothermal vents.</title>
        <authorList>
            <person name="Haverkamp T.H."/>
            <person name="Kublanov I.V."/>
            <person name="Nesbo C.L."/>
        </authorList>
    </citation>
    <scope>NUCLEOTIDE SEQUENCE [LARGE SCALE GENOMIC DNA]</scope>
    <source>
        <strain evidence="3">ik275mar</strain>
    </source>
</reference>
<dbReference type="EMBL" id="LBFC01000022">
    <property type="protein sequence ID" value="ONN26683.1"/>
    <property type="molecule type" value="Genomic_DNA"/>
</dbReference>
<sequence>MILRIVLWTLPVLFISFDLTFSDLFVLFPLFFFLESVVDFSFEKALRYVVFLSLYSFVVFKEFGIINILIIFFILFLESFRDNFLKLWVLSLLESVVYFGIRIFVERNIVFIISILIAFGFNFYLLKKKIIEYR</sequence>
<keyword evidence="1" id="KW-0812">Transmembrane</keyword>
<proteinExistence type="predicted"/>
<evidence type="ECO:0000256" key="1">
    <source>
        <dbReference type="SAM" id="Phobius"/>
    </source>
</evidence>
<accession>A0ABX3IJ40</accession>
<keyword evidence="3" id="KW-1185">Reference proteome</keyword>
<evidence type="ECO:0000313" key="2">
    <source>
        <dbReference type="EMBL" id="ONN26683.1"/>
    </source>
</evidence>
<evidence type="ECO:0000313" key="3">
    <source>
        <dbReference type="Proteomes" id="UP000242616"/>
    </source>
</evidence>
<comment type="caution">
    <text evidence="2">The sequence shown here is derived from an EMBL/GenBank/DDBJ whole genome shotgun (WGS) entry which is preliminary data.</text>
</comment>